<dbReference type="InterPro" id="IPR036875">
    <property type="entry name" value="Znf_CCHC_sf"/>
</dbReference>
<feature type="domain" description="CCHC-type" evidence="3">
    <location>
        <begin position="224"/>
        <end position="240"/>
    </location>
</feature>
<sequence length="563" mass="64534">MANLSEDIQCTGSDTWPPMLDRTYFASWKQRIRLYCHGKENGDSVKMLLEGLKVTKEDHESQLYDDFEHFCQHKEETIHDYYVRFAKLINDIRNIKMTMSRIQLNSKFVNNMLPEWGRFLIAVKLNRGLRDSNYDQLYAYLKQHEAHANENKMMLDRFTQHTIDHLALMSNVSYKQYYSQSSTTLPSTSNRGQENNARGAGATGYGGARNRVGNANSGQARQIKCYNCNDIGHRARNCTQPKRGQDNAVDEDMDEQPIQDLALNVDNVFQADDYDAFDYDVDETPTAQTMFMVNLSSVVPVYDEASSSYDSDILSEVHDHDHYQDPVCEHHKIHEMHDDVQPNYAVNSHNDYTSESNMISYDQYVKDNIVPDIQSSVSSVPNDAYIMILNDMHEQPVEHVFVTTQNNVDDNSLSAELATYKEKLNFSRFSDMHEALNATQKRIVELKYKNYNLQNKIQNDDHDVMELVEYVIGTCLNDFNKGDKHIASTPVTFMDPCETSTNNTLTHVKQQTMHQTDKPVIPSTGVTRATAASGSKPKSNTKKYWTLPAKSDMQKVEVHPMNN</sequence>
<accession>A0A6L2JY05</accession>
<keyword evidence="1" id="KW-0479">Metal-binding</keyword>
<dbReference type="GO" id="GO:0008270">
    <property type="term" value="F:zinc ion binding"/>
    <property type="evidence" value="ECO:0007669"/>
    <property type="project" value="UniProtKB-KW"/>
</dbReference>
<dbReference type="PROSITE" id="PS50158">
    <property type="entry name" value="ZF_CCHC"/>
    <property type="match status" value="1"/>
</dbReference>
<feature type="region of interest" description="Disordered" evidence="2">
    <location>
        <begin position="182"/>
        <end position="216"/>
    </location>
</feature>
<dbReference type="AlphaFoldDB" id="A0A6L2JY05"/>
<name>A0A6L2JY05_TANCI</name>
<dbReference type="InterPro" id="IPR001878">
    <property type="entry name" value="Znf_CCHC"/>
</dbReference>
<proteinExistence type="predicted"/>
<evidence type="ECO:0000256" key="2">
    <source>
        <dbReference type="SAM" id="MobiDB-lite"/>
    </source>
</evidence>
<dbReference type="SUPFAM" id="SSF57756">
    <property type="entry name" value="Retrovirus zinc finger-like domains"/>
    <property type="match status" value="1"/>
</dbReference>
<keyword evidence="1" id="KW-0863">Zinc-finger</keyword>
<keyword evidence="1" id="KW-0862">Zinc</keyword>
<evidence type="ECO:0000259" key="3">
    <source>
        <dbReference type="PROSITE" id="PS50158"/>
    </source>
</evidence>
<gene>
    <name evidence="4" type="ORF">Tci_013548</name>
</gene>
<evidence type="ECO:0000256" key="1">
    <source>
        <dbReference type="PROSITE-ProRule" id="PRU00047"/>
    </source>
</evidence>
<reference evidence="4" key="1">
    <citation type="journal article" date="2019" name="Sci. Rep.">
        <title>Draft genome of Tanacetum cinerariifolium, the natural source of mosquito coil.</title>
        <authorList>
            <person name="Yamashiro T."/>
            <person name="Shiraishi A."/>
            <person name="Satake H."/>
            <person name="Nakayama K."/>
        </authorList>
    </citation>
    <scope>NUCLEOTIDE SEQUENCE</scope>
</reference>
<dbReference type="EMBL" id="BKCJ010001455">
    <property type="protein sequence ID" value="GEU41570.1"/>
    <property type="molecule type" value="Genomic_DNA"/>
</dbReference>
<comment type="caution">
    <text evidence="4">The sequence shown here is derived from an EMBL/GenBank/DDBJ whole genome shotgun (WGS) entry which is preliminary data.</text>
</comment>
<dbReference type="GO" id="GO:0003676">
    <property type="term" value="F:nucleic acid binding"/>
    <property type="evidence" value="ECO:0007669"/>
    <property type="project" value="InterPro"/>
</dbReference>
<feature type="compositionally biased region" description="Polar residues" evidence="2">
    <location>
        <begin position="524"/>
        <end position="538"/>
    </location>
</feature>
<dbReference type="Gene3D" id="4.10.60.10">
    <property type="entry name" value="Zinc finger, CCHC-type"/>
    <property type="match status" value="1"/>
</dbReference>
<feature type="region of interest" description="Disordered" evidence="2">
    <location>
        <begin position="515"/>
        <end position="543"/>
    </location>
</feature>
<evidence type="ECO:0000313" key="4">
    <source>
        <dbReference type="EMBL" id="GEU41570.1"/>
    </source>
</evidence>
<dbReference type="SMART" id="SM00343">
    <property type="entry name" value="ZnF_C2HC"/>
    <property type="match status" value="1"/>
</dbReference>
<dbReference type="Pfam" id="PF00098">
    <property type="entry name" value="zf-CCHC"/>
    <property type="match status" value="1"/>
</dbReference>
<organism evidence="4">
    <name type="scientific">Tanacetum cinerariifolium</name>
    <name type="common">Dalmatian daisy</name>
    <name type="synonym">Chrysanthemum cinerariifolium</name>
    <dbReference type="NCBI Taxonomy" id="118510"/>
    <lineage>
        <taxon>Eukaryota</taxon>
        <taxon>Viridiplantae</taxon>
        <taxon>Streptophyta</taxon>
        <taxon>Embryophyta</taxon>
        <taxon>Tracheophyta</taxon>
        <taxon>Spermatophyta</taxon>
        <taxon>Magnoliopsida</taxon>
        <taxon>eudicotyledons</taxon>
        <taxon>Gunneridae</taxon>
        <taxon>Pentapetalae</taxon>
        <taxon>asterids</taxon>
        <taxon>campanulids</taxon>
        <taxon>Asterales</taxon>
        <taxon>Asteraceae</taxon>
        <taxon>Asteroideae</taxon>
        <taxon>Anthemideae</taxon>
        <taxon>Anthemidinae</taxon>
        <taxon>Tanacetum</taxon>
    </lineage>
</organism>
<protein>
    <submittedName>
        <fullName evidence="4">Retrovirus-related Pol polyprotein from transposon TNT 1-94</fullName>
    </submittedName>
</protein>
<feature type="compositionally biased region" description="Polar residues" evidence="2">
    <location>
        <begin position="183"/>
        <end position="194"/>
    </location>
</feature>